<dbReference type="Gramene" id="KQK87837">
    <property type="protein sequence ID" value="KQK87837"/>
    <property type="gene ID" value="SETIT_039930mg"/>
</dbReference>
<reference evidence="4" key="1">
    <citation type="journal article" date="2012" name="Nat. Biotechnol.">
        <title>Reference genome sequence of the model plant Setaria.</title>
        <authorList>
            <person name="Bennetzen J.L."/>
            <person name="Schmutz J."/>
            <person name="Wang H."/>
            <person name="Percifield R."/>
            <person name="Hawkins J."/>
            <person name="Pontaroli A.C."/>
            <person name="Estep M."/>
            <person name="Feng L."/>
            <person name="Vaughn J.N."/>
            <person name="Grimwood J."/>
            <person name="Jenkins J."/>
            <person name="Barry K."/>
            <person name="Lindquist E."/>
            <person name="Hellsten U."/>
            <person name="Deshpande S."/>
            <person name="Wang X."/>
            <person name="Wu X."/>
            <person name="Mitros T."/>
            <person name="Triplett J."/>
            <person name="Yang X."/>
            <person name="Ye C.Y."/>
            <person name="Mauro-Herrera M."/>
            <person name="Wang L."/>
            <person name="Li P."/>
            <person name="Sharma M."/>
            <person name="Sharma R."/>
            <person name="Ronald P.C."/>
            <person name="Panaud O."/>
            <person name="Kellogg E.A."/>
            <person name="Brutnell T.P."/>
            <person name="Doust A.N."/>
            <person name="Tuskan G.A."/>
            <person name="Rokhsar D."/>
            <person name="Devos K.M."/>
        </authorList>
    </citation>
    <scope>NUCLEOTIDE SEQUENCE [LARGE SCALE GENOMIC DNA]</scope>
    <source>
        <strain evidence="4">cv. Yugu1</strain>
    </source>
</reference>
<dbReference type="PANTHER" id="PTHR36381">
    <property type="entry name" value="ETHYLENE-REGULATED TRANSCRIPT 2 (ERT2)"/>
    <property type="match status" value="1"/>
</dbReference>
<feature type="region of interest" description="Disordered" evidence="1">
    <location>
        <begin position="378"/>
        <end position="425"/>
    </location>
</feature>
<keyword evidence="2" id="KW-0472">Membrane</keyword>
<keyword evidence="4" id="KW-1185">Reference proteome</keyword>
<dbReference type="HOGENOM" id="CLU_042618_1_1_1"/>
<evidence type="ECO:0000256" key="2">
    <source>
        <dbReference type="SAM" id="Phobius"/>
    </source>
</evidence>
<reference evidence="3" key="2">
    <citation type="submission" date="2018-08" db="UniProtKB">
        <authorList>
            <consortium name="EnsemblPlants"/>
        </authorList>
    </citation>
    <scope>IDENTIFICATION</scope>
    <source>
        <strain evidence="3">Yugu1</strain>
    </source>
</reference>
<dbReference type="EnsemblPlants" id="KQK87837">
    <property type="protein sequence ID" value="KQK87837"/>
    <property type="gene ID" value="SETIT_039930mg"/>
</dbReference>
<name>K4ALZ5_SETIT</name>
<keyword evidence="2" id="KW-1133">Transmembrane helix</keyword>
<keyword evidence="2" id="KW-0812">Transmembrane</keyword>
<feature type="region of interest" description="Disordered" evidence="1">
    <location>
        <begin position="22"/>
        <end position="118"/>
    </location>
</feature>
<dbReference type="FunCoup" id="K4ALZ5">
    <property type="interactions" value="1"/>
</dbReference>
<dbReference type="OMA" id="FTWWFRI"/>
<feature type="transmembrane region" description="Helical" evidence="2">
    <location>
        <begin position="125"/>
        <end position="148"/>
    </location>
</feature>
<feature type="transmembrane region" description="Helical" evidence="2">
    <location>
        <begin position="344"/>
        <end position="372"/>
    </location>
</feature>
<feature type="region of interest" description="Disordered" evidence="1">
    <location>
        <begin position="175"/>
        <end position="302"/>
    </location>
</feature>
<accession>K4ALZ5</accession>
<dbReference type="InParanoid" id="K4ALZ5"/>
<dbReference type="EMBL" id="AGNK02005450">
    <property type="status" value="NOT_ANNOTATED_CDS"/>
    <property type="molecule type" value="Genomic_DNA"/>
</dbReference>
<evidence type="ECO:0000313" key="4">
    <source>
        <dbReference type="Proteomes" id="UP000004995"/>
    </source>
</evidence>
<dbReference type="AlphaFoldDB" id="K4ALZ5"/>
<evidence type="ECO:0000256" key="1">
    <source>
        <dbReference type="SAM" id="MobiDB-lite"/>
    </source>
</evidence>
<feature type="compositionally biased region" description="Basic residues" evidence="1">
    <location>
        <begin position="222"/>
        <end position="244"/>
    </location>
</feature>
<protein>
    <submittedName>
        <fullName evidence="3">Uncharacterized protein</fullName>
    </submittedName>
</protein>
<organism evidence="3 4">
    <name type="scientific">Setaria italica</name>
    <name type="common">Foxtail millet</name>
    <name type="synonym">Panicum italicum</name>
    <dbReference type="NCBI Taxonomy" id="4555"/>
    <lineage>
        <taxon>Eukaryota</taxon>
        <taxon>Viridiplantae</taxon>
        <taxon>Streptophyta</taxon>
        <taxon>Embryophyta</taxon>
        <taxon>Tracheophyta</taxon>
        <taxon>Spermatophyta</taxon>
        <taxon>Magnoliopsida</taxon>
        <taxon>Liliopsida</taxon>
        <taxon>Poales</taxon>
        <taxon>Poaceae</taxon>
        <taxon>PACMAD clade</taxon>
        <taxon>Panicoideae</taxon>
        <taxon>Panicodae</taxon>
        <taxon>Paniceae</taxon>
        <taxon>Cenchrinae</taxon>
        <taxon>Setaria</taxon>
    </lineage>
</organism>
<dbReference type="PANTHER" id="PTHR36381:SF1">
    <property type="entry name" value="ETHYLENE-REGULATED TRANSCRIPT 2 (ERT2)"/>
    <property type="match status" value="1"/>
</dbReference>
<proteinExistence type="predicted"/>
<feature type="compositionally biased region" description="Low complexity" evidence="1">
    <location>
        <begin position="53"/>
        <end position="79"/>
    </location>
</feature>
<feature type="compositionally biased region" description="Pro residues" evidence="1">
    <location>
        <begin position="80"/>
        <end position="93"/>
    </location>
</feature>
<feature type="compositionally biased region" description="Low complexity" evidence="1">
    <location>
        <begin position="261"/>
        <end position="273"/>
    </location>
</feature>
<dbReference type="eggNOG" id="ENOG502S5YB">
    <property type="taxonomic scope" value="Eukaryota"/>
</dbReference>
<evidence type="ECO:0000313" key="3">
    <source>
        <dbReference type="EnsemblPlants" id="KQK87837"/>
    </source>
</evidence>
<dbReference type="Proteomes" id="UP000004995">
    <property type="component" value="Unassembled WGS sequence"/>
</dbReference>
<sequence>MPSPPKERPSGRLGRLLAALRPSRAGPLPVQTGFPTSLADLVVKNHGRLKKQPSPSSKRGKRSAAAAAASPTSSVSPSPSTSPPPASPPPTPPAAAVSPSDRPRPDLPPAPHAAAASRGGGFASAWGFLAGAEVVAAVTAASFSLFLLESVRSSLRPRPRPAATERRICLDGRGRVSPIREVDAETGPPRLSCSDTDRGSEASILSAEEKSGGALDESSSSKAKKRSWKKKLIASAKKLNKGRKSKEADSPGSFRSDGDAADASARRGNAIAADPSDSRRGTANQTEAAVAEEPDSLRGSRRSEGIEEMVAAPVEIDDAQSVVLVVEEEEEEEGRAGSRFPAGLVLVAVVLVGLVAGKLPAVALTVLCYAFLSSVQGLPRGGGSPPGRRLEEAASSLSSYGGPRQRLQQAKPDPTGRVPSFRGRGPSFPESSIVSAAAAACLADPALEGHVSVSVSPAASVLLAARAASNCRKNWKRHRAVTVRSRRNGELRGLVALP</sequence>